<dbReference type="AlphaFoldDB" id="A0A895XND4"/>
<sequence>MTTRDENSPQSGSNTPQDDSDQTTGEAAAESPTSEPQESQNSHSDPPAAGSDEPRADGAEAESDRGFSPPKIEFRSASSNADSATDSSASGVPAEADATAEDEVSPIQMEFSKAPTKTSDQSETEAPDTTSSEPQGPPPPRRQWPTHTGPAKGWPTPATPAKTQPAPPNQAPARPDPQPSPQPQPVPEPAPEPPTASSAEVEATPTSPSVTPAEPEATSPPDSEPSQAPAAEPAAQEPKRRSAIPVLASLGLVVIMVVALVGVWGFMHTQSPEQGSFRWQERAIPAEAAPVWANLSHEAPVPDPDLLEETLSPLLADPRMSGVLGFTVADALSGDVLLNLNGDEPLTPASSTKAVTTMAALAHLGPEYRIPTTVVAGEEEGTVVLIGGGDITLAVDDDEGFYPGAGTLSDLADQVLEALNGTEPSHLVYDLSLFTGDIQAPGTTNLDYAEGQTARMYPVMTNGGRSVFTPGDGSPTTRFDHPGEAAAEAFADLLGIEEIEEGTAAEGAEQLGVVHSAPMHRLLEHVMRMSDNVLADAVAFQVALATENEGSYPAVQRALTASLEDLGIDTAGLNIMDGSGLSRDTLISAEVFTRMLVLSIENPLFTPVLDTMPVAGYNGTLTNRFYTSPAVDAVGNAKAKTGALNEVSSLTGTVVTEEGRQLVFSLVLNERDWIFGAQEALDNVVGAMSGCGCS</sequence>
<dbReference type="InterPro" id="IPR012338">
    <property type="entry name" value="Beta-lactam/transpept-like"/>
</dbReference>
<dbReference type="PANTHER" id="PTHR30023:SF0">
    <property type="entry name" value="PENICILLIN-SENSITIVE CARBOXYPEPTIDASE A"/>
    <property type="match status" value="1"/>
</dbReference>
<protein>
    <submittedName>
        <fullName evidence="5">D-alanyl-D-alanine carboxypeptidase/D-alanyl-D-alanine-endopeptidase</fullName>
        <ecNumber evidence="5">3.4.16.4</ecNumber>
    </submittedName>
</protein>
<feature type="region of interest" description="Disordered" evidence="3">
    <location>
        <begin position="1"/>
        <end position="240"/>
    </location>
</feature>
<dbReference type="SUPFAM" id="SSF56601">
    <property type="entry name" value="beta-lactamase/transpeptidase-like"/>
    <property type="match status" value="1"/>
</dbReference>
<dbReference type="GO" id="GO:0006508">
    <property type="term" value="P:proteolysis"/>
    <property type="evidence" value="ECO:0007669"/>
    <property type="project" value="InterPro"/>
</dbReference>
<evidence type="ECO:0000313" key="6">
    <source>
        <dbReference type="Proteomes" id="UP000662939"/>
    </source>
</evidence>
<dbReference type="GO" id="GO:0000270">
    <property type="term" value="P:peptidoglycan metabolic process"/>
    <property type="evidence" value="ECO:0007669"/>
    <property type="project" value="TreeGrafter"/>
</dbReference>
<evidence type="ECO:0000256" key="3">
    <source>
        <dbReference type="SAM" id="MobiDB-lite"/>
    </source>
</evidence>
<comment type="similarity">
    <text evidence="1">Belongs to the peptidase S13 family.</text>
</comment>
<feature type="compositionally biased region" description="Pro residues" evidence="3">
    <location>
        <begin position="165"/>
        <end position="194"/>
    </location>
</feature>
<evidence type="ECO:0000313" key="5">
    <source>
        <dbReference type="EMBL" id="QSB05053.1"/>
    </source>
</evidence>
<dbReference type="PRINTS" id="PR00922">
    <property type="entry name" value="DADACBPTASE3"/>
</dbReference>
<keyword evidence="5" id="KW-0645">Protease</keyword>
<evidence type="ECO:0000256" key="1">
    <source>
        <dbReference type="ARBA" id="ARBA00006096"/>
    </source>
</evidence>
<dbReference type="NCBIfam" id="TIGR00666">
    <property type="entry name" value="PBP4"/>
    <property type="match status" value="1"/>
</dbReference>
<gene>
    <name evidence="5" type="primary">dacB</name>
    <name evidence="5" type="ORF">JQS30_15035</name>
</gene>
<organism evidence="5 6">
    <name type="scientific">Natronoglycomyces albus</name>
    <dbReference type="NCBI Taxonomy" id="2811108"/>
    <lineage>
        <taxon>Bacteria</taxon>
        <taxon>Bacillati</taxon>
        <taxon>Actinomycetota</taxon>
        <taxon>Actinomycetes</taxon>
        <taxon>Glycomycetales</taxon>
        <taxon>Glycomycetaceae</taxon>
        <taxon>Natronoglycomyces</taxon>
    </lineage>
</organism>
<keyword evidence="5" id="KW-0121">Carboxypeptidase</keyword>
<feature type="compositionally biased region" description="Low complexity" evidence="3">
    <location>
        <begin position="219"/>
        <end position="236"/>
    </location>
</feature>
<reference evidence="5" key="1">
    <citation type="submission" date="2021-02" db="EMBL/GenBank/DDBJ databases">
        <title>Natronoglycomyces albus gen. nov., sp. nov, a haloalkaliphilic actinobacterium from a soda solonchak soil.</title>
        <authorList>
            <person name="Sorokin D.Y."/>
            <person name="Khijniak T.V."/>
            <person name="Zakharycheva A.P."/>
            <person name="Boueva O.V."/>
            <person name="Ariskina E.V."/>
            <person name="Hahnke R.L."/>
            <person name="Bunk B."/>
            <person name="Sproer C."/>
            <person name="Schumann P."/>
            <person name="Evtushenko L.I."/>
            <person name="Kublanov I.V."/>
        </authorList>
    </citation>
    <scope>NUCLEOTIDE SEQUENCE</scope>
    <source>
        <strain evidence="5">DSM 106290</strain>
    </source>
</reference>
<evidence type="ECO:0000256" key="2">
    <source>
        <dbReference type="ARBA" id="ARBA00022801"/>
    </source>
</evidence>
<dbReference type="KEGG" id="nav:JQS30_15035"/>
<dbReference type="Pfam" id="PF02113">
    <property type="entry name" value="Peptidase_S13"/>
    <property type="match status" value="2"/>
</dbReference>
<feature type="compositionally biased region" description="Low complexity" evidence="3">
    <location>
        <begin position="76"/>
        <end position="90"/>
    </location>
</feature>
<dbReference type="InterPro" id="IPR000667">
    <property type="entry name" value="Peptidase_S13"/>
</dbReference>
<feature type="compositionally biased region" description="Basic and acidic residues" evidence="3">
    <location>
        <begin position="52"/>
        <end position="65"/>
    </location>
</feature>
<keyword evidence="4" id="KW-0812">Transmembrane</keyword>
<keyword evidence="4" id="KW-1133">Transmembrane helix</keyword>
<dbReference type="GO" id="GO:0009002">
    <property type="term" value="F:serine-type D-Ala-D-Ala carboxypeptidase activity"/>
    <property type="evidence" value="ECO:0007669"/>
    <property type="project" value="UniProtKB-EC"/>
</dbReference>
<feature type="compositionally biased region" description="Polar residues" evidence="3">
    <location>
        <begin position="8"/>
        <end position="44"/>
    </location>
</feature>
<dbReference type="PANTHER" id="PTHR30023">
    <property type="entry name" value="D-ALANYL-D-ALANINE CARBOXYPEPTIDASE"/>
    <property type="match status" value="1"/>
</dbReference>
<dbReference type="Gene3D" id="3.40.710.10">
    <property type="entry name" value="DD-peptidase/beta-lactamase superfamily"/>
    <property type="match status" value="2"/>
</dbReference>
<keyword evidence="4" id="KW-0472">Membrane</keyword>
<dbReference type="RefSeq" id="WP_213171054.1">
    <property type="nucleotide sequence ID" value="NZ_CP070496.1"/>
</dbReference>
<dbReference type="EMBL" id="CP070496">
    <property type="protein sequence ID" value="QSB05053.1"/>
    <property type="molecule type" value="Genomic_DNA"/>
</dbReference>
<dbReference type="EC" id="3.4.16.4" evidence="5"/>
<dbReference type="Proteomes" id="UP000662939">
    <property type="component" value="Chromosome"/>
</dbReference>
<keyword evidence="6" id="KW-1185">Reference proteome</keyword>
<feature type="transmembrane region" description="Helical" evidence="4">
    <location>
        <begin position="246"/>
        <end position="267"/>
    </location>
</feature>
<evidence type="ECO:0000256" key="4">
    <source>
        <dbReference type="SAM" id="Phobius"/>
    </source>
</evidence>
<keyword evidence="2 5" id="KW-0378">Hydrolase</keyword>
<proteinExistence type="inferred from homology"/>
<name>A0A895XND4_9ACTN</name>
<feature type="compositionally biased region" description="Low complexity" evidence="3">
    <location>
        <begin position="155"/>
        <end position="164"/>
    </location>
</feature>
<accession>A0A895XND4</accession>